<dbReference type="Proteomes" id="UP001596022">
    <property type="component" value="Unassembled WGS sequence"/>
</dbReference>
<name>A0ABV9GLD6_9BACL</name>
<protein>
    <submittedName>
        <fullName evidence="2">TrmB family transcriptional regulator</fullName>
    </submittedName>
</protein>
<dbReference type="InterPro" id="IPR036388">
    <property type="entry name" value="WH-like_DNA-bd_sf"/>
</dbReference>
<dbReference type="EMBL" id="JBHSFW010000004">
    <property type="protein sequence ID" value="MFC4618953.1"/>
    <property type="molecule type" value="Genomic_DNA"/>
</dbReference>
<organism evidence="2 3">
    <name type="scientific">Camelliibacillus cellulosilyticus</name>
    <dbReference type="NCBI Taxonomy" id="2174486"/>
    <lineage>
        <taxon>Bacteria</taxon>
        <taxon>Bacillati</taxon>
        <taxon>Bacillota</taxon>
        <taxon>Bacilli</taxon>
        <taxon>Bacillales</taxon>
        <taxon>Sporolactobacillaceae</taxon>
        <taxon>Camelliibacillus</taxon>
    </lineage>
</organism>
<gene>
    <name evidence="2" type="ORF">ACFO4N_09455</name>
</gene>
<keyword evidence="3" id="KW-1185">Reference proteome</keyword>
<evidence type="ECO:0000259" key="1">
    <source>
        <dbReference type="Pfam" id="PF01978"/>
    </source>
</evidence>
<evidence type="ECO:0000313" key="3">
    <source>
        <dbReference type="Proteomes" id="UP001596022"/>
    </source>
</evidence>
<reference evidence="3" key="1">
    <citation type="journal article" date="2019" name="Int. J. Syst. Evol. Microbiol.">
        <title>The Global Catalogue of Microorganisms (GCM) 10K type strain sequencing project: providing services to taxonomists for standard genome sequencing and annotation.</title>
        <authorList>
            <consortium name="The Broad Institute Genomics Platform"/>
            <consortium name="The Broad Institute Genome Sequencing Center for Infectious Disease"/>
            <person name="Wu L."/>
            <person name="Ma J."/>
        </authorList>
    </citation>
    <scope>NUCLEOTIDE SEQUENCE [LARGE SCALE GENOMIC DNA]</scope>
    <source>
        <strain evidence="3">CGMCC 1.16306</strain>
    </source>
</reference>
<dbReference type="Gene3D" id="1.10.10.10">
    <property type="entry name" value="Winged helix-like DNA-binding domain superfamily/Winged helix DNA-binding domain"/>
    <property type="match status" value="1"/>
</dbReference>
<accession>A0ABV9GLD6</accession>
<dbReference type="PANTHER" id="PTHR34293">
    <property type="entry name" value="HTH-TYPE TRANSCRIPTIONAL REGULATOR TRMBL2"/>
    <property type="match status" value="1"/>
</dbReference>
<dbReference type="SUPFAM" id="SSF46785">
    <property type="entry name" value="Winged helix' DNA-binding domain"/>
    <property type="match status" value="1"/>
</dbReference>
<feature type="domain" description="Transcription regulator TrmB N-terminal" evidence="1">
    <location>
        <begin position="5"/>
        <end position="70"/>
    </location>
</feature>
<proteinExistence type="predicted"/>
<dbReference type="CDD" id="cd09124">
    <property type="entry name" value="PLDc_like_TrmB_middle"/>
    <property type="match status" value="1"/>
</dbReference>
<dbReference type="Pfam" id="PF01978">
    <property type="entry name" value="TrmB"/>
    <property type="match status" value="1"/>
</dbReference>
<dbReference type="RefSeq" id="WP_376846052.1">
    <property type="nucleotide sequence ID" value="NZ_JBHSFW010000004.1"/>
</dbReference>
<dbReference type="InterPro" id="IPR051797">
    <property type="entry name" value="TrmB-like"/>
</dbReference>
<evidence type="ECO:0000313" key="2">
    <source>
        <dbReference type="EMBL" id="MFC4618953.1"/>
    </source>
</evidence>
<comment type="caution">
    <text evidence="2">The sequence shown here is derived from an EMBL/GenBank/DDBJ whole genome shotgun (WGS) entry which is preliminary data.</text>
</comment>
<sequence>MIHELQKIGLSELEARCYLTLHETPNISGYEVAKKVSVSRTNVYAALRSLTDKGVCRVMEAKPPLYSAVPIGELIRFYQSEFEHTSKVLKENLQDPPTKPASFYTWQGKGSVETAFQRLVANAEKTIVVDLWAEDLPLFEPFLKDAESRNVDVQVILIGERYTELRHVLIHKRNKPYNEPVRRFSLVIDGQSVLIGGFGKSIKISALETNHPSIVSLLKVGFYHDVVMNQIEQDFGKELADKYGEGYEGIVKEYKKYL</sequence>
<dbReference type="PANTHER" id="PTHR34293:SF1">
    <property type="entry name" value="HTH-TYPE TRANSCRIPTIONAL REGULATOR TRMBL2"/>
    <property type="match status" value="1"/>
</dbReference>
<dbReference type="InterPro" id="IPR002831">
    <property type="entry name" value="Tscrpt_reg_TrmB_N"/>
</dbReference>
<dbReference type="InterPro" id="IPR036390">
    <property type="entry name" value="WH_DNA-bd_sf"/>
</dbReference>